<feature type="signal peptide" evidence="4">
    <location>
        <begin position="1"/>
        <end position="21"/>
    </location>
</feature>
<evidence type="ECO:0000256" key="4">
    <source>
        <dbReference type="SAM" id="SignalP"/>
    </source>
</evidence>
<proteinExistence type="inferred from homology"/>
<dbReference type="EMBL" id="JBHTKH010000011">
    <property type="protein sequence ID" value="MFD1055751.1"/>
    <property type="molecule type" value="Genomic_DNA"/>
</dbReference>
<dbReference type="Proteomes" id="UP001597046">
    <property type="component" value="Unassembled WGS sequence"/>
</dbReference>
<comment type="similarity">
    <text evidence="1">Belongs to the bacterial solute-binding protein 1 family.</text>
</comment>
<organism evidence="5 6">
    <name type="scientific">Terrabacter terrigena</name>
    <dbReference type="NCBI Taxonomy" id="574718"/>
    <lineage>
        <taxon>Bacteria</taxon>
        <taxon>Bacillati</taxon>
        <taxon>Actinomycetota</taxon>
        <taxon>Actinomycetes</taxon>
        <taxon>Micrococcales</taxon>
        <taxon>Intrasporangiaceae</taxon>
        <taxon>Terrabacter</taxon>
    </lineage>
</organism>
<evidence type="ECO:0000256" key="1">
    <source>
        <dbReference type="ARBA" id="ARBA00008520"/>
    </source>
</evidence>
<dbReference type="PROSITE" id="PS51257">
    <property type="entry name" value="PROKAR_LIPOPROTEIN"/>
    <property type="match status" value="1"/>
</dbReference>
<evidence type="ECO:0000313" key="6">
    <source>
        <dbReference type="Proteomes" id="UP001597046"/>
    </source>
</evidence>
<dbReference type="InterPro" id="IPR006059">
    <property type="entry name" value="SBP"/>
</dbReference>
<gene>
    <name evidence="5" type="ORF">ACFQ2V_15665</name>
</gene>
<dbReference type="Gene3D" id="3.40.190.10">
    <property type="entry name" value="Periplasmic binding protein-like II"/>
    <property type="match status" value="1"/>
</dbReference>
<feature type="chain" id="PRO_5047462349" evidence="4">
    <location>
        <begin position="22"/>
        <end position="425"/>
    </location>
</feature>
<evidence type="ECO:0000256" key="3">
    <source>
        <dbReference type="ARBA" id="ARBA00022729"/>
    </source>
</evidence>
<keyword evidence="6" id="KW-1185">Reference proteome</keyword>
<sequence>MRSTRLLAVTALLTLGLTACGSSSGGGTPDAQPESGPVTISYGIWDKNQLPAMQKIADEFHAANPSVTVKIQVTPFKQYFTTLQTAASGGGAPDVFWMNGPNFKLYAANQQLLPLEQTVTKAKLDLAKYPAALVDLYTWDGKAYGIPKDFDTVGVWYNKALFDAKKVAYPKDDWTWADFQSAARALTDKGKGVFGAAAPVEDQAGFYDTIPSAGGQVIDAAGTKSGFDSPEALKGIEFWTSLVKDGASPTVQQMTDTSPGDMFKAGKVAMYWNGSWAAVEYNDVPELKDTVNVAPVPAGPKGQISVIHGLGNVIYAKTKHQDAAQKFVGFLGGERAAQIQAEAGAVIPAYEGTQEAWVRSMPQFNLKAYVDEVATAVPYPASKNTKAWTTLQTDILTKVWNGEVDAATGLEDLATQMNAALAKEK</sequence>
<dbReference type="RefSeq" id="WP_386053785.1">
    <property type="nucleotide sequence ID" value="NZ_JBHTKH010000011.1"/>
</dbReference>
<dbReference type="SUPFAM" id="SSF53850">
    <property type="entry name" value="Periplasmic binding protein-like II"/>
    <property type="match status" value="1"/>
</dbReference>
<name>A0ABW3MYT1_9MICO</name>
<reference evidence="6" key="1">
    <citation type="journal article" date="2019" name="Int. J. Syst. Evol. Microbiol.">
        <title>The Global Catalogue of Microorganisms (GCM) 10K type strain sequencing project: providing services to taxonomists for standard genome sequencing and annotation.</title>
        <authorList>
            <consortium name="The Broad Institute Genomics Platform"/>
            <consortium name="The Broad Institute Genome Sequencing Center for Infectious Disease"/>
            <person name="Wu L."/>
            <person name="Ma J."/>
        </authorList>
    </citation>
    <scope>NUCLEOTIDE SEQUENCE [LARGE SCALE GENOMIC DNA]</scope>
    <source>
        <strain evidence="6">CCUG 57508</strain>
    </source>
</reference>
<comment type="caution">
    <text evidence="5">The sequence shown here is derived from an EMBL/GenBank/DDBJ whole genome shotgun (WGS) entry which is preliminary data.</text>
</comment>
<dbReference type="CDD" id="cd13585">
    <property type="entry name" value="PBP2_TMBP_like"/>
    <property type="match status" value="1"/>
</dbReference>
<protein>
    <submittedName>
        <fullName evidence="5">ABC transporter substrate-binding protein</fullName>
    </submittedName>
</protein>
<evidence type="ECO:0000313" key="5">
    <source>
        <dbReference type="EMBL" id="MFD1055751.1"/>
    </source>
</evidence>
<keyword evidence="3 4" id="KW-0732">Signal</keyword>
<dbReference type="Pfam" id="PF01547">
    <property type="entry name" value="SBP_bac_1"/>
    <property type="match status" value="1"/>
</dbReference>
<dbReference type="PANTHER" id="PTHR30061">
    <property type="entry name" value="MALTOSE-BINDING PERIPLASMIC PROTEIN"/>
    <property type="match status" value="1"/>
</dbReference>
<keyword evidence="2" id="KW-0813">Transport</keyword>
<dbReference type="PANTHER" id="PTHR30061:SF50">
    <property type="entry name" value="MALTOSE_MALTODEXTRIN-BINDING PERIPLASMIC PROTEIN"/>
    <property type="match status" value="1"/>
</dbReference>
<accession>A0ABW3MYT1</accession>
<evidence type="ECO:0000256" key="2">
    <source>
        <dbReference type="ARBA" id="ARBA00022448"/>
    </source>
</evidence>